<feature type="region of interest" description="Disordered" evidence="5">
    <location>
        <begin position="158"/>
        <end position="192"/>
    </location>
</feature>
<evidence type="ECO:0000256" key="4">
    <source>
        <dbReference type="PROSITE-ProRule" id="PRU00449"/>
    </source>
</evidence>
<keyword evidence="2 4" id="KW-0863">Zinc-finger</keyword>
<dbReference type="Pfam" id="PF09409">
    <property type="entry name" value="PUB"/>
    <property type="match status" value="1"/>
</dbReference>
<dbReference type="InterPro" id="IPR036339">
    <property type="entry name" value="PUB-like_dom_sf"/>
</dbReference>
<dbReference type="EMBL" id="CAXAMN010011001">
    <property type="protein sequence ID" value="CAK9033363.1"/>
    <property type="molecule type" value="Genomic_DNA"/>
</dbReference>
<dbReference type="SUPFAM" id="SSF53254">
    <property type="entry name" value="Phosphoglycerate mutase-like"/>
    <property type="match status" value="1"/>
</dbReference>
<dbReference type="CDD" id="cd09212">
    <property type="entry name" value="PUB"/>
    <property type="match status" value="1"/>
</dbReference>
<dbReference type="InterPro" id="IPR018997">
    <property type="entry name" value="PUB_domain"/>
</dbReference>
<dbReference type="SUPFAM" id="SSF118310">
    <property type="entry name" value="AN1-like Zinc finger"/>
    <property type="match status" value="2"/>
</dbReference>
<gene>
    <name evidence="7" type="ORF">CCMP2556_LOCUS19044</name>
</gene>
<keyword evidence="1" id="KW-0479">Metal-binding</keyword>
<dbReference type="InterPro" id="IPR000058">
    <property type="entry name" value="Znf_AN1"/>
</dbReference>
<reference evidence="7 8" key="1">
    <citation type="submission" date="2024-02" db="EMBL/GenBank/DDBJ databases">
        <authorList>
            <person name="Chen Y."/>
            <person name="Shah S."/>
            <person name="Dougan E. K."/>
            <person name="Thang M."/>
            <person name="Chan C."/>
        </authorList>
    </citation>
    <scope>NUCLEOTIDE SEQUENCE [LARGE SCALE GENOMIC DNA]</scope>
</reference>
<dbReference type="Gene3D" id="1.20.58.2190">
    <property type="match status" value="1"/>
</dbReference>
<feature type="compositionally biased region" description="Polar residues" evidence="5">
    <location>
        <begin position="163"/>
        <end position="172"/>
    </location>
</feature>
<feature type="region of interest" description="Disordered" evidence="5">
    <location>
        <begin position="857"/>
        <end position="876"/>
    </location>
</feature>
<dbReference type="Proteomes" id="UP001642484">
    <property type="component" value="Unassembled WGS sequence"/>
</dbReference>
<dbReference type="InterPro" id="IPR031314">
    <property type="entry name" value="DNK_dom"/>
</dbReference>
<dbReference type="Gene3D" id="3.40.50.1240">
    <property type="entry name" value="Phosphoglycerate mutase-like"/>
    <property type="match status" value="1"/>
</dbReference>
<evidence type="ECO:0000259" key="6">
    <source>
        <dbReference type="PROSITE" id="PS51039"/>
    </source>
</evidence>
<dbReference type="SUPFAM" id="SSF52540">
    <property type="entry name" value="P-loop containing nucleoside triphosphate hydrolases"/>
    <property type="match status" value="1"/>
</dbReference>
<sequence length="1023" mass="112367">MFQAEKAAATEFRDADGYDLVGACCALETCGLRDFLPFVCRFCGKKFCQDHADAAKHDCHALVESKGVLATSCPRCGQTVKWKDGESSEEQALQQHACAASPKAAAEICPAKGCKSKLTAMNSVVCGECKTKVCLKHRFEDQHPCRESKAEWLSKLAAPKTSAGPTGTTFWGSGTLGTTTAKEETPPKPAEVSAPQLLELKSRLGGTEEQKAVCLQTLRRLLSNVQKDPTNAKYRQVRRENQAIKEKILDVPGAEDFMKALGFEEQGEILQLPEGVSLKRIDALLTMDKVLNNLRSIQTRCDCGIGENRRLSYQSAHEIYLLAGEVAGQLQLQLPAIQEPPRGGFQPEDYAPLVCAEAEGLIRLIRQYEEQLGKLPFLRTGAVTEEVGKLTKQLDNIRSAMSEVMRLCPENSDVNSSQMHSETRETTASNQSAASMKVAVKLMHWLQGRGYPRKDKEFDRLPDFLDLHDLGEALLCELNSMVVDFDLTLDGTILQNENTKQVLKRLKGEGSRGVCIFLVLKGDQLVSIPADKATKILVCIDGNIGSRKSDFMKKLLEINEKSGHQQVRVIREPLKELESDLTEFWNAVEAGEDASDEQRAQSSRFEETMFDHHYQVATNPDLRRTHLISERSMEAKVHVFNELTFKKGKLLKESRDEMQRKFHVNIRGQKCYQPHAVVFFEISVQKAHERIKERNRPGEEYITQDYLTDIEAKYAALYPPSAANVIRLDSDQPMEDLLVAVQSELPKLLKKQQCASDEEIDSFTQFFQDACLLSARLGRPPWRAEGCESGAAGVLPVGGGGLGVAYPRLAGIDTNACSLAHHRRLLCSAGSGLGAAWAPGSGPRAEASHLLLLRHGTPVPEEENPERPLSEQGRREAEDVAKKVTSYMSSTEGPIFLGHSGKLRAQETAESVASALRAAGREVICEEVSGINPKDDPTAAMEKLLEVQVPSETGRHITLLSSPKAKVIVLVGHLPFMGQFAAAVLQSPAAAGRLGGLFHPASGLALKRSDASWQEDGELAASP</sequence>
<evidence type="ECO:0000313" key="7">
    <source>
        <dbReference type="EMBL" id="CAK9033363.1"/>
    </source>
</evidence>
<evidence type="ECO:0000313" key="8">
    <source>
        <dbReference type="Proteomes" id="UP001642484"/>
    </source>
</evidence>
<dbReference type="InterPro" id="IPR013078">
    <property type="entry name" value="His_Pase_superF_clade-1"/>
</dbReference>
<dbReference type="Pfam" id="PF01712">
    <property type="entry name" value="dNK"/>
    <property type="match status" value="1"/>
</dbReference>
<feature type="compositionally biased region" description="Basic and acidic residues" evidence="5">
    <location>
        <begin position="865"/>
        <end position="876"/>
    </location>
</feature>
<organism evidence="7 8">
    <name type="scientific">Durusdinium trenchii</name>
    <dbReference type="NCBI Taxonomy" id="1381693"/>
    <lineage>
        <taxon>Eukaryota</taxon>
        <taxon>Sar</taxon>
        <taxon>Alveolata</taxon>
        <taxon>Dinophyceae</taxon>
        <taxon>Suessiales</taxon>
        <taxon>Symbiodiniaceae</taxon>
        <taxon>Durusdinium</taxon>
    </lineage>
</organism>
<dbReference type="InterPro" id="IPR029033">
    <property type="entry name" value="His_PPase_superfam"/>
</dbReference>
<evidence type="ECO:0000256" key="5">
    <source>
        <dbReference type="SAM" id="MobiDB-lite"/>
    </source>
</evidence>
<feature type="compositionally biased region" description="Polar residues" evidence="5">
    <location>
        <begin position="412"/>
        <end position="431"/>
    </location>
</feature>
<protein>
    <recommendedName>
        <fullName evidence="6">AN1-type domain-containing protein</fullName>
    </recommendedName>
</protein>
<feature type="region of interest" description="Disordered" evidence="5">
    <location>
        <begin position="411"/>
        <end position="431"/>
    </location>
</feature>
<dbReference type="SMART" id="SM00855">
    <property type="entry name" value="PGAM"/>
    <property type="match status" value="1"/>
</dbReference>
<keyword evidence="3" id="KW-0862">Zinc</keyword>
<dbReference type="InterPro" id="IPR027417">
    <property type="entry name" value="P-loop_NTPase"/>
</dbReference>
<dbReference type="Gene3D" id="3.40.50.300">
    <property type="entry name" value="P-loop containing nucleotide triphosphate hydrolases"/>
    <property type="match status" value="1"/>
</dbReference>
<evidence type="ECO:0000256" key="1">
    <source>
        <dbReference type="ARBA" id="ARBA00022723"/>
    </source>
</evidence>
<dbReference type="SMART" id="SM00580">
    <property type="entry name" value="PUG"/>
    <property type="match status" value="1"/>
</dbReference>
<dbReference type="CDD" id="cd07067">
    <property type="entry name" value="HP_PGM_like"/>
    <property type="match status" value="1"/>
</dbReference>
<dbReference type="PANTHER" id="PTHR14677:SF20">
    <property type="entry name" value="ZINC FINGER AN1-TYPE CONTAINING 2A-RELATED"/>
    <property type="match status" value="1"/>
</dbReference>
<dbReference type="SUPFAM" id="SSF143503">
    <property type="entry name" value="PUG domain-like"/>
    <property type="match status" value="1"/>
</dbReference>
<keyword evidence="8" id="KW-1185">Reference proteome</keyword>
<feature type="domain" description="AN1-type" evidence="6">
    <location>
        <begin position="19"/>
        <end position="67"/>
    </location>
</feature>
<comment type="caution">
    <text evidence="7">The sequence shown here is derived from an EMBL/GenBank/DDBJ whole genome shotgun (WGS) entry which is preliminary data.</text>
</comment>
<proteinExistence type="predicted"/>
<dbReference type="Gene3D" id="4.10.1110.10">
    <property type="entry name" value="AN1-like Zinc finger"/>
    <property type="match status" value="2"/>
</dbReference>
<evidence type="ECO:0000256" key="3">
    <source>
        <dbReference type="ARBA" id="ARBA00022833"/>
    </source>
</evidence>
<dbReference type="InterPro" id="IPR035896">
    <property type="entry name" value="AN1-like_Znf"/>
</dbReference>
<dbReference type="PROSITE" id="PS51039">
    <property type="entry name" value="ZF_AN1"/>
    <property type="match status" value="1"/>
</dbReference>
<dbReference type="Pfam" id="PF01428">
    <property type="entry name" value="zf-AN1"/>
    <property type="match status" value="2"/>
</dbReference>
<dbReference type="SMART" id="SM00154">
    <property type="entry name" value="ZnF_AN1"/>
    <property type="match status" value="2"/>
</dbReference>
<dbReference type="PANTHER" id="PTHR14677">
    <property type="entry name" value="ARSENITE INDUCUBLE RNA ASSOCIATED PROTEIN AIP-1-RELATED"/>
    <property type="match status" value="1"/>
</dbReference>
<accession>A0ABP0L481</accession>
<name>A0ABP0L481_9DINO</name>
<evidence type="ECO:0000256" key="2">
    <source>
        <dbReference type="ARBA" id="ARBA00022771"/>
    </source>
</evidence>